<reference evidence="2 3" key="1">
    <citation type="journal article" date="2018" name="Sci. Rep.">
        <title>A complete Leishmania donovani reference genome identifies novel genetic variations associated with virulence.</title>
        <authorList>
            <person name="Lypaczewski P."/>
            <person name="Hoshizaki J."/>
            <person name="Zhang W.-W."/>
            <person name="McCall L.-I."/>
            <person name="Torcivia-Rodriguez J."/>
            <person name="Simonyan V."/>
            <person name="Kaur A."/>
            <person name="Dewar K."/>
            <person name="Matlashewski G."/>
        </authorList>
    </citation>
    <scope>NUCLEOTIDE SEQUENCE [LARGE SCALE GENOMIC DNA]</scope>
    <source>
        <strain evidence="2 3">LdCL</strain>
    </source>
</reference>
<sequence length="438" mass="47839">MCAYASIIVVSAVPLCFCYRSHTNQSMTPVNAPRLSSLPLATAWWRQHGLADRLEGFRGCRQPTPHQRPLQRTADGGVSLAWAGLLAGTEQSLTPSTTTATDRPPDLPLILVSACLLSYPVTYRGTRTSLPASLRPTPLLFLTEVLFKELGLVQCVPVCPEVQWLGLPVPRVPLRLVRGSRDTDDARRGSGWAATQHSSSATLPSLSMSASDSVAIKDKREVRYLVESSAEDHILMRYDAPNDTFAEQLPPPQLHSAFLTQLLQGLKAVDGIILKSYSPSCGVRDARLYEEAVTSPPSSPCDQHACNDCECAGKPTSVSFTGRRPAASASAQRRFDLVDGFFTQQLRDFLASVHGVDGGQRADARCHSEAAAPVITCDRLLTDFYTEERLRQAPLAGKVKKRRVAGNASEAAPHLTSLDSFMESVLQHRDWRFSQGRC</sequence>
<dbReference type="AlphaFoldDB" id="A0A3S7WY61"/>
<dbReference type="InterPro" id="IPR007553">
    <property type="entry name" value="2-thiour_desulf"/>
</dbReference>
<keyword evidence="3" id="KW-1185">Reference proteome</keyword>
<gene>
    <name evidence="2" type="ORF">LdCL_240012200</name>
</gene>
<name>A0A3S7WY61_LEIDO</name>
<evidence type="ECO:0000313" key="3">
    <source>
        <dbReference type="Proteomes" id="UP000274082"/>
    </source>
</evidence>
<dbReference type="VEuPathDB" id="TriTrypDB:LDHU3_24.0850"/>
<keyword evidence="1" id="KW-0732">Signal</keyword>
<feature type="chain" id="PRO_5019368408" evidence="1">
    <location>
        <begin position="19"/>
        <end position="438"/>
    </location>
</feature>
<dbReference type="PANTHER" id="PTHR30087">
    <property type="entry name" value="INNER MEMBRANE PROTEIN"/>
    <property type="match status" value="1"/>
</dbReference>
<accession>A0A3S7WY61</accession>
<dbReference type="VEuPathDB" id="TriTrypDB:LdBPK_240720.1"/>
<protein>
    <submittedName>
        <fullName evidence="2">Uncharacterized protein</fullName>
    </submittedName>
</protein>
<dbReference type="PANTHER" id="PTHR30087:SF0">
    <property type="entry name" value="INNER MEMBRANE PROTEIN"/>
    <property type="match status" value="1"/>
</dbReference>
<dbReference type="OrthoDB" id="273561at2759"/>
<evidence type="ECO:0000256" key="1">
    <source>
        <dbReference type="SAM" id="SignalP"/>
    </source>
</evidence>
<dbReference type="Pfam" id="PF04463">
    <property type="entry name" value="2-thiour_desulf"/>
    <property type="match status" value="1"/>
</dbReference>
<dbReference type="VEuPathDB" id="TriTrypDB:LdCL_240012200"/>
<feature type="signal peptide" evidence="1">
    <location>
        <begin position="1"/>
        <end position="18"/>
    </location>
</feature>
<evidence type="ECO:0000313" key="2">
    <source>
        <dbReference type="EMBL" id="AYU79154.1"/>
    </source>
</evidence>
<dbReference type="Proteomes" id="UP000274082">
    <property type="component" value="Chromosome 24"/>
</dbReference>
<dbReference type="EMBL" id="CP029523">
    <property type="protein sequence ID" value="AYU79154.1"/>
    <property type="molecule type" value="Genomic_DNA"/>
</dbReference>
<organism evidence="2 3">
    <name type="scientific">Leishmania donovani</name>
    <dbReference type="NCBI Taxonomy" id="5661"/>
    <lineage>
        <taxon>Eukaryota</taxon>
        <taxon>Discoba</taxon>
        <taxon>Euglenozoa</taxon>
        <taxon>Kinetoplastea</taxon>
        <taxon>Metakinetoplastina</taxon>
        <taxon>Trypanosomatida</taxon>
        <taxon>Trypanosomatidae</taxon>
        <taxon>Leishmaniinae</taxon>
        <taxon>Leishmania</taxon>
    </lineage>
</organism>
<proteinExistence type="predicted"/>